<feature type="compositionally biased region" description="Low complexity" evidence="2">
    <location>
        <begin position="694"/>
        <end position="709"/>
    </location>
</feature>
<dbReference type="Proteomes" id="UP001194696">
    <property type="component" value="Unassembled WGS sequence"/>
</dbReference>
<feature type="compositionally biased region" description="Low complexity" evidence="2">
    <location>
        <begin position="743"/>
        <end position="752"/>
    </location>
</feature>
<feature type="region of interest" description="Disordered" evidence="2">
    <location>
        <begin position="1222"/>
        <end position="1306"/>
    </location>
</feature>
<evidence type="ECO:0000313" key="5">
    <source>
        <dbReference type="Proteomes" id="UP001194696"/>
    </source>
</evidence>
<name>A0ABQ7K8E6_9FUNG</name>
<keyword evidence="1" id="KW-0863">Zinc-finger</keyword>
<keyword evidence="1" id="KW-0862">Zinc</keyword>
<feature type="compositionally biased region" description="Low complexity" evidence="2">
    <location>
        <begin position="1291"/>
        <end position="1303"/>
    </location>
</feature>
<keyword evidence="1" id="KW-0479">Metal-binding</keyword>
<dbReference type="PANTHER" id="PTHR42264">
    <property type="entry name" value="EPHRIN_REC_LIKE DOMAIN-CONTAINING PROTEIN"/>
    <property type="match status" value="1"/>
</dbReference>
<dbReference type="PROSITE" id="PS50157">
    <property type="entry name" value="ZINC_FINGER_C2H2_2"/>
    <property type="match status" value="1"/>
</dbReference>
<gene>
    <name evidence="4" type="ORF">BGZ96_003709</name>
</gene>
<evidence type="ECO:0000256" key="2">
    <source>
        <dbReference type="SAM" id="MobiDB-lite"/>
    </source>
</evidence>
<feature type="compositionally biased region" description="Basic residues" evidence="2">
    <location>
        <begin position="996"/>
        <end position="1005"/>
    </location>
</feature>
<dbReference type="EMBL" id="JAAAIM010000182">
    <property type="protein sequence ID" value="KAG0292778.1"/>
    <property type="molecule type" value="Genomic_DNA"/>
</dbReference>
<feature type="region of interest" description="Disordered" evidence="2">
    <location>
        <begin position="316"/>
        <end position="339"/>
    </location>
</feature>
<evidence type="ECO:0000256" key="1">
    <source>
        <dbReference type="PROSITE-ProRule" id="PRU00042"/>
    </source>
</evidence>
<sequence>MQLLNFNAMHQADLNTTTFDGQSAYTTVPAFNTAAPNTTVTNNNAFLGFLTPSQLMAFDLNHALPSVPSTLQATPMSLTSTSSSMLTYEMIPPALSSSNHLSLPADANNVLIGLSETQLQFCEHLFQLSDSSHNNINNLTTYDGTTAFPDLNLHASGAAGGGSCPNVLQVTQGFVMTNTLLPISSILSVDQQQQQQQRLQHQQDMSCLLESPAFEIYGTTIGSSGQSSELHVAPYLSNVLGPNIMHQLQQQQPILTSQQQQPIMASFQQQPILASQQPILATQQTPILASQQYYPTTSVNNNNYNITNNIPVQPVVSPSSPTTSSPATAHNTFQQQQQQQHRYELKQEMHQYYQHVRKQEQMRQQQQFQEQQQLQQLPEKQLLQEQQQLVYNQGYATTSAPTAVYSSSSANQVPAPFCQPAFDTWNINPHAAITIPVSPTGPASPVDDLSSCNSSAGLGTPLENMVPRFNSHQLRIQQQKKQLIDLTGNVNESTMTVDQQLLAAATDLKNLQYLDELQIQNQTLRQQSHQQQGGDGWMNQTQVQSQPKTQGQGAANREELLNYRGYRYHGYRETSGGTSQALQSNQTQTTTSQAVQNDQGLFDYLSLSSAFSQKQPAFSQDQVAIIHGSPSAGATQSLPAQVAQMQSLPVCEAFEASSVASTSPVKNNFQLAPLNFAPYPTTNINHYQMATARSNNNGSGSSNNNQQQQYATPPSSTLRQDQAESSSNNNNSNSKSCQQPNMLSLPSTPSSSHLQKQDGSTNNNQQQSTHSAFLQEKEQQQDLYYGFSFGPQEGFEKQESWPSLVTGAPLSEAAVPSLIRGLHGTVKDGDDFGLHNVHYATAQLQLNADMTLSDAFSTDQNNNSPIRTRNILTGDTGSPIEYQSIQNGDEVVVVVKREKKSSLDCIDAKADEQSRKNRILSLGKGCRGGNRGSNNEFDSCSAQAANQMAQPFLVAAPIATPTTFTNAAINNNVNKNINYNNDDDADYILPPPLTKPVRRGSRVSKKGVVQKPSSSSSPPAEPQIWTCPIPHCNRQFASYGLLKSHKVSHDSQKPYWCDICSEDGVTPRPVSPTPIYPGIPVATPEVKKYKRHHDLLRHKREQHPPLEVKIQRFKEKMETKEARRLKAEETRREKAATKRLANAAANAAAGRPATGRRHPSSATTTTTTPADAPRSRRTSSSAARVTAPRGRRASSTTNATALVSTPVAAPFGAPVAAPALPEPAKITRKRKSSEIKRSTTNGEGDEEDGKDSDYQETGIKRRSRSKTSSTARINIFPTLTAATTRRRRSSADQAQQQQHHQATNNVNISSSAFGLVSIPLPASTGEQYIYDPHLLQVQVQQAQQAHAQAQASQGRRRRSSTEQLKHKL</sequence>
<dbReference type="Gene3D" id="3.30.160.60">
    <property type="entry name" value="Classic Zinc Finger"/>
    <property type="match status" value="1"/>
</dbReference>
<feature type="compositionally biased region" description="Low complexity" evidence="2">
    <location>
        <begin position="725"/>
        <end position="734"/>
    </location>
</feature>
<feature type="compositionally biased region" description="Low complexity" evidence="2">
    <location>
        <begin position="1138"/>
        <end position="1153"/>
    </location>
</feature>
<feature type="region of interest" description="Disordered" evidence="2">
    <location>
        <begin position="572"/>
        <end position="591"/>
    </location>
</feature>
<feature type="compositionally biased region" description="Low complexity" evidence="2">
    <location>
        <begin position="1006"/>
        <end position="1018"/>
    </location>
</feature>
<feature type="compositionally biased region" description="Polar residues" evidence="2">
    <location>
        <begin position="753"/>
        <end position="772"/>
    </location>
</feature>
<comment type="caution">
    <text evidence="4">The sequence shown here is derived from an EMBL/GenBank/DDBJ whole genome shotgun (WGS) entry which is preliminary data.</text>
</comment>
<evidence type="ECO:0000259" key="3">
    <source>
        <dbReference type="PROSITE" id="PS50157"/>
    </source>
</evidence>
<feature type="compositionally biased region" description="Polar residues" evidence="2">
    <location>
        <begin position="710"/>
        <end position="724"/>
    </location>
</feature>
<feature type="compositionally biased region" description="Polar residues" evidence="2">
    <location>
        <begin position="525"/>
        <end position="553"/>
    </location>
</feature>
<feature type="region of interest" description="Disordered" evidence="2">
    <location>
        <begin position="525"/>
        <end position="555"/>
    </location>
</feature>
<dbReference type="SUPFAM" id="SSF57667">
    <property type="entry name" value="beta-beta-alpha zinc fingers"/>
    <property type="match status" value="1"/>
</dbReference>
<feature type="region of interest" description="Disordered" evidence="2">
    <location>
        <begin position="1341"/>
        <end position="1368"/>
    </location>
</feature>
<evidence type="ECO:0000313" key="4">
    <source>
        <dbReference type="EMBL" id="KAG0292778.1"/>
    </source>
</evidence>
<protein>
    <recommendedName>
        <fullName evidence="3">C2H2-type domain-containing protein</fullName>
    </recommendedName>
</protein>
<organism evidence="4 5">
    <name type="scientific">Linnemannia gamsii</name>
    <dbReference type="NCBI Taxonomy" id="64522"/>
    <lineage>
        <taxon>Eukaryota</taxon>
        <taxon>Fungi</taxon>
        <taxon>Fungi incertae sedis</taxon>
        <taxon>Mucoromycota</taxon>
        <taxon>Mortierellomycotina</taxon>
        <taxon>Mortierellomycetes</taxon>
        <taxon>Mortierellales</taxon>
        <taxon>Mortierellaceae</taxon>
        <taxon>Linnemannia</taxon>
    </lineage>
</organism>
<dbReference type="InterPro" id="IPR036236">
    <property type="entry name" value="Znf_C2H2_sf"/>
</dbReference>
<proteinExistence type="predicted"/>
<feature type="compositionally biased region" description="Low complexity" evidence="2">
    <location>
        <begin position="578"/>
        <end position="591"/>
    </location>
</feature>
<feature type="compositionally biased region" description="Basic and acidic residues" evidence="2">
    <location>
        <begin position="1359"/>
        <end position="1368"/>
    </location>
</feature>
<accession>A0ABQ7K8E6</accession>
<feature type="region of interest" description="Disordered" evidence="2">
    <location>
        <begin position="692"/>
        <end position="772"/>
    </location>
</feature>
<feature type="region of interest" description="Disordered" evidence="2">
    <location>
        <begin position="1112"/>
        <end position="1200"/>
    </location>
</feature>
<feature type="compositionally biased region" description="Low complexity" evidence="2">
    <location>
        <begin position="1341"/>
        <end position="1351"/>
    </location>
</feature>
<reference evidence="4 5" key="1">
    <citation type="journal article" date="2020" name="Fungal Divers.">
        <title>Resolving the Mortierellaceae phylogeny through synthesis of multi-gene phylogenetics and phylogenomics.</title>
        <authorList>
            <person name="Vandepol N."/>
            <person name="Liber J."/>
            <person name="Desiro A."/>
            <person name="Na H."/>
            <person name="Kennedy M."/>
            <person name="Barry K."/>
            <person name="Grigoriev I.V."/>
            <person name="Miller A.N."/>
            <person name="O'Donnell K."/>
            <person name="Stajich J.E."/>
            <person name="Bonito G."/>
        </authorList>
    </citation>
    <scope>NUCLEOTIDE SEQUENCE [LARGE SCALE GENOMIC DNA]</scope>
    <source>
        <strain evidence="4 5">AD045</strain>
    </source>
</reference>
<feature type="domain" description="C2H2-type" evidence="3">
    <location>
        <begin position="1025"/>
        <end position="1054"/>
    </location>
</feature>
<dbReference type="PROSITE" id="PS00028">
    <property type="entry name" value="ZINC_FINGER_C2H2_1"/>
    <property type="match status" value="1"/>
</dbReference>
<feature type="compositionally biased region" description="Low complexity" evidence="2">
    <location>
        <begin position="1160"/>
        <end position="1188"/>
    </location>
</feature>
<feature type="region of interest" description="Disordered" evidence="2">
    <location>
        <begin position="992"/>
        <end position="1023"/>
    </location>
</feature>
<feature type="compositionally biased region" description="Basic and acidic residues" evidence="2">
    <location>
        <begin position="1112"/>
        <end position="1136"/>
    </location>
</feature>
<dbReference type="InterPro" id="IPR013087">
    <property type="entry name" value="Znf_C2H2_type"/>
</dbReference>
<keyword evidence="5" id="KW-1185">Reference proteome</keyword>